<name>A0A9W9RPA7_9EURO</name>
<evidence type="ECO:0000313" key="3">
    <source>
        <dbReference type="Proteomes" id="UP001147782"/>
    </source>
</evidence>
<dbReference type="OrthoDB" id="2590867at2759"/>
<comment type="caution">
    <text evidence="2">The sequence shown here is derived from an EMBL/GenBank/DDBJ whole genome shotgun (WGS) entry which is preliminary data.</text>
</comment>
<keyword evidence="3" id="KW-1185">Reference proteome</keyword>
<sequence>MSDRSTNGGPRNDTQNAQQGPGHHGDQNNHPGGTNNSRHPNDADITMDSQSRSSDVAASTPYMPQTGNLVGIVRHSPHQHDQRVDPDPGKRRREDVAGSSRWIPQAGKPTGNSSF</sequence>
<organism evidence="2 3">
    <name type="scientific">Penicillium cataractarum</name>
    <dbReference type="NCBI Taxonomy" id="2100454"/>
    <lineage>
        <taxon>Eukaryota</taxon>
        <taxon>Fungi</taxon>
        <taxon>Dikarya</taxon>
        <taxon>Ascomycota</taxon>
        <taxon>Pezizomycotina</taxon>
        <taxon>Eurotiomycetes</taxon>
        <taxon>Eurotiomycetidae</taxon>
        <taxon>Eurotiales</taxon>
        <taxon>Aspergillaceae</taxon>
        <taxon>Penicillium</taxon>
    </lineage>
</organism>
<reference evidence="2" key="1">
    <citation type="submission" date="2022-11" db="EMBL/GenBank/DDBJ databases">
        <authorList>
            <person name="Petersen C."/>
        </authorList>
    </citation>
    <scope>NUCLEOTIDE SEQUENCE</scope>
    <source>
        <strain evidence="2">IBT 29864</strain>
    </source>
</reference>
<feature type="compositionally biased region" description="Polar residues" evidence="1">
    <location>
        <begin position="47"/>
        <end position="68"/>
    </location>
</feature>
<feature type="compositionally biased region" description="Polar residues" evidence="1">
    <location>
        <begin position="1"/>
        <end position="19"/>
    </location>
</feature>
<feature type="region of interest" description="Disordered" evidence="1">
    <location>
        <begin position="1"/>
        <end position="115"/>
    </location>
</feature>
<feature type="compositionally biased region" description="Basic and acidic residues" evidence="1">
    <location>
        <begin position="78"/>
        <end position="96"/>
    </location>
</feature>
<proteinExistence type="predicted"/>
<accession>A0A9W9RPA7</accession>
<evidence type="ECO:0000313" key="2">
    <source>
        <dbReference type="EMBL" id="KAJ5363782.1"/>
    </source>
</evidence>
<dbReference type="EMBL" id="JAPZBS010000008">
    <property type="protein sequence ID" value="KAJ5363782.1"/>
    <property type="molecule type" value="Genomic_DNA"/>
</dbReference>
<evidence type="ECO:0000256" key="1">
    <source>
        <dbReference type="SAM" id="MobiDB-lite"/>
    </source>
</evidence>
<feature type="compositionally biased region" description="Polar residues" evidence="1">
    <location>
        <begin position="28"/>
        <end position="38"/>
    </location>
</feature>
<reference evidence="2" key="2">
    <citation type="journal article" date="2023" name="IMA Fungus">
        <title>Comparative genomic study of the Penicillium genus elucidates a diverse pangenome and 15 lateral gene transfer events.</title>
        <authorList>
            <person name="Petersen C."/>
            <person name="Sorensen T."/>
            <person name="Nielsen M.R."/>
            <person name="Sondergaard T.E."/>
            <person name="Sorensen J.L."/>
            <person name="Fitzpatrick D.A."/>
            <person name="Frisvad J.C."/>
            <person name="Nielsen K.L."/>
        </authorList>
    </citation>
    <scope>NUCLEOTIDE SEQUENCE</scope>
    <source>
        <strain evidence="2">IBT 29864</strain>
    </source>
</reference>
<dbReference type="RefSeq" id="XP_056551409.1">
    <property type="nucleotide sequence ID" value="XM_056702409.1"/>
</dbReference>
<dbReference type="Proteomes" id="UP001147782">
    <property type="component" value="Unassembled WGS sequence"/>
</dbReference>
<protein>
    <submittedName>
        <fullName evidence="2">Uncharacterized protein</fullName>
    </submittedName>
</protein>
<dbReference type="AlphaFoldDB" id="A0A9W9RPA7"/>
<dbReference type="GeneID" id="81441588"/>
<gene>
    <name evidence="2" type="ORF">N7496_009495</name>
</gene>